<keyword evidence="3" id="KW-1185">Reference proteome</keyword>
<protein>
    <submittedName>
        <fullName evidence="2">DUF1722 domain-containing protein</fullName>
    </submittedName>
</protein>
<organism evidence="2 3">
    <name type="scientific">Wenzhouxiangella sediminis</name>
    <dbReference type="NCBI Taxonomy" id="1792836"/>
    <lineage>
        <taxon>Bacteria</taxon>
        <taxon>Pseudomonadati</taxon>
        <taxon>Pseudomonadota</taxon>
        <taxon>Gammaproteobacteria</taxon>
        <taxon>Chromatiales</taxon>
        <taxon>Wenzhouxiangellaceae</taxon>
        <taxon>Wenzhouxiangella</taxon>
    </lineage>
</organism>
<dbReference type="InterPro" id="IPR013560">
    <property type="entry name" value="DUF1722"/>
</dbReference>
<comment type="caution">
    <text evidence="2">The sequence shown here is derived from an EMBL/GenBank/DDBJ whole genome shotgun (WGS) entry which is preliminary data.</text>
</comment>
<proteinExistence type="predicted"/>
<dbReference type="OrthoDB" id="9782576at2"/>
<evidence type="ECO:0000259" key="1">
    <source>
        <dbReference type="Pfam" id="PF08349"/>
    </source>
</evidence>
<dbReference type="Proteomes" id="UP000260351">
    <property type="component" value="Unassembled WGS sequence"/>
</dbReference>
<dbReference type="EMBL" id="QUZK01000017">
    <property type="protein sequence ID" value="RFF31664.1"/>
    <property type="molecule type" value="Genomic_DNA"/>
</dbReference>
<gene>
    <name evidence="2" type="ORF">DZC52_03760</name>
</gene>
<reference evidence="2 3" key="1">
    <citation type="submission" date="2018-08" db="EMBL/GenBank/DDBJ databases">
        <title>Wenzhouxiangella salilacus sp. nov., a novel bacterium isolated from a saline lake in Xinjiang Province, China.</title>
        <authorList>
            <person name="Han S."/>
        </authorList>
    </citation>
    <scope>NUCLEOTIDE SEQUENCE [LARGE SCALE GENOMIC DNA]</scope>
    <source>
        <strain evidence="2 3">XDB06</strain>
    </source>
</reference>
<name>A0A3E1KB21_9GAMM</name>
<accession>A0A3E1KB21</accession>
<evidence type="ECO:0000313" key="3">
    <source>
        <dbReference type="Proteomes" id="UP000260351"/>
    </source>
</evidence>
<feature type="domain" description="DUF1722" evidence="1">
    <location>
        <begin position="59"/>
        <end position="122"/>
    </location>
</feature>
<sequence>MDDGAGEPAAQLAGLDASGADHRPCVHGRLAPAPPRPARRAQAHVVTAETAQRLWQRHKYSVLARDERAYRAIGPAVARAEIASAELASKLDELLARPPSAGGLRNAVEHMWGHVSDRAERHRTAIGDDPFALLAAVAHEARRQDNAYLLEQTALSELFRWQDG</sequence>
<evidence type="ECO:0000313" key="2">
    <source>
        <dbReference type="EMBL" id="RFF31664.1"/>
    </source>
</evidence>
<dbReference type="Pfam" id="PF08349">
    <property type="entry name" value="DUF1722"/>
    <property type="match status" value="1"/>
</dbReference>
<dbReference type="AlphaFoldDB" id="A0A3E1KB21"/>